<organism evidence="1 2">
    <name type="scientific">Brassica cretica</name>
    <name type="common">Mustard</name>
    <dbReference type="NCBI Taxonomy" id="69181"/>
    <lineage>
        <taxon>Eukaryota</taxon>
        <taxon>Viridiplantae</taxon>
        <taxon>Streptophyta</taxon>
        <taxon>Embryophyta</taxon>
        <taxon>Tracheophyta</taxon>
        <taxon>Spermatophyta</taxon>
        <taxon>Magnoliopsida</taxon>
        <taxon>eudicotyledons</taxon>
        <taxon>Gunneridae</taxon>
        <taxon>Pentapetalae</taxon>
        <taxon>rosids</taxon>
        <taxon>malvids</taxon>
        <taxon>Brassicales</taxon>
        <taxon>Brassicaceae</taxon>
        <taxon>Brassiceae</taxon>
        <taxon>Brassica</taxon>
    </lineage>
</organism>
<dbReference type="Proteomes" id="UP000712600">
    <property type="component" value="Unassembled WGS sequence"/>
</dbReference>
<gene>
    <name evidence="1" type="ORF">F2Q69_00003404</name>
</gene>
<evidence type="ECO:0000313" key="2">
    <source>
        <dbReference type="Proteomes" id="UP000712600"/>
    </source>
</evidence>
<evidence type="ECO:0000313" key="1">
    <source>
        <dbReference type="EMBL" id="KAF3512842.1"/>
    </source>
</evidence>
<name>A0A8S9PHA6_BRACR</name>
<reference evidence="1" key="1">
    <citation type="submission" date="2019-12" db="EMBL/GenBank/DDBJ databases">
        <title>Genome sequencing and annotation of Brassica cretica.</title>
        <authorList>
            <person name="Studholme D.J."/>
            <person name="Sarris P."/>
        </authorList>
    </citation>
    <scope>NUCLEOTIDE SEQUENCE</scope>
    <source>
        <strain evidence="1">PFS-109/04</strain>
        <tissue evidence="1">Leaf</tissue>
    </source>
</reference>
<proteinExistence type="predicted"/>
<comment type="caution">
    <text evidence="1">The sequence shown here is derived from an EMBL/GenBank/DDBJ whole genome shotgun (WGS) entry which is preliminary data.</text>
</comment>
<sequence length="134" mass="15037">MSRCRHLPFPHRLQHSASIQDGTSIVRLHGYADLVSSHVLGLVRGRARGTLAQGFIDQNRCNQYEKNLERGSIYTLTNFYASNSKVMYHVARSCASESIPFQILKPATISEGIFTMLLATLSWLMTSLSMSVQF</sequence>
<protein>
    <submittedName>
        <fullName evidence="1">Uncharacterized protein</fullName>
    </submittedName>
</protein>
<dbReference type="AlphaFoldDB" id="A0A8S9PHA6"/>
<dbReference type="EMBL" id="QGKX02001521">
    <property type="protein sequence ID" value="KAF3512842.1"/>
    <property type="molecule type" value="Genomic_DNA"/>
</dbReference>
<accession>A0A8S9PHA6</accession>